<gene>
    <name evidence="2" type="ORF">HG543_31800</name>
</gene>
<dbReference type="EMBL" id="JABBJJ010000183">
    <property type="protein sequence ID" value="NMO19422.1"/>
    <property type="molecule type" value="Genomic_DNA"/>
</dbReference>
<evidence type="ECO:0000313" key="3">
    <source>
        <dbReference type="Proteomes" id="UP000518300"/>
    </source>
</evidence>
<sequence>MALHVVKRLARDWFLVGMVAAVVLAALFPDIGRTGGPMHADVVANVGIFLVFLLYGLGLPLANLKAGIMKWRLHVVVQAFTFVVFPLLWLLLDAAVGRWLPADLTLGFLYLCAVPSTISSSVAMTGLARGNVAAAIFNASLSSLLGVVLTPLIVSLLATTTGQSLSLGDAILKLAGLLLLPLVIGQLLRPVLGGWFARYRRYTSMFDRVFILVLVYASFCDSVESGLFTNYGGGILAVTLGGAALFLALVLTLSTTVTRSLGFVKEDEIAAVFCGSKKTLASGVPMARLIFGAHPGLGLIVLPLMFYHQLQLLVCSVLAERYASREAAPAAQE</sequence>
<dbReference type="InterPro" id="IPR038770">
    <property type="entry name" value="Na+/solute_symporter_sf"/>
</dbReference>
<protein>
    <submittedName>
        <fullName evidence="2">Bile acid:sodium symporter</fullName>
    </submittedName>
</protein>
<feature type="transmembrane region" description="Helical" evidence="1">
    <location>
        <begin position="104"/>
        <end position="128"/>
    </location>
</feature>
<dbReference type="RefSeq" id="WP_169348673.1">
    <property type="nucleotide sequence ID" value="NZ_JABBJJ010000183.1"/>
</dbReference>
<keyword evidence="1" id="KW-0812">Transmembrane</keyword>
<dbReference type="PIRSF" id="PIRSF026166">
    <property type="entry name" value="UCP026166"/>
    <property type="match status" value="1"/>
</dbReference>
<feature type="transmembrane region" description="Helical" evidence="1">
    <location>
        <begin position="12"/>
        <end position="31"/>
    </location>
</feature>
<feature type="transmembrane region" description="Helical" evidence="1">
    <location>
        <begin position="135"/>
        <end position="158"/>
    </location>
</feature>
<keyword evidence="1" id="KW-0472">Membrane</keyword>
<dbReference type="Gene3D" id="1.20.1530.20">
    <property type="match status" value="1"/>
</dbReference>
<feature type="transmembrane region" description="Helical" evidence="1">
    <location>
        <begin position="73"/>
        <end position="92"/>
    </location>
</feature>
<evidence type="ECO:0000313" key="2">
    <source>
        <dbReference type="EMBL" id="NMO19422.1"/>
    </source>
</evidence>
<dbReference type="PANTHER" id="PTHR18640">
    <property type="entry name" value="SOLUTE CARRIER FAMILY 10 MEMBER 7"/>
    <property type="match status" value="1"/>
</dbReference>
<feature type="transmembrane region" description="Helical" evidence="1">
    <location>
        <begin position="209"/>
        <end position="228"/>
    </location>
</feature>
<proteinExistence type="predicted"/>
<keyword evidence="3" id="KW-1185">Reference proteome</keyword>
<dbReference type="Pfam" id="PF13593">
    <property type="entry name" value="SBF_like"/>
    <property type="match status" value="1"/>
</dbReference>
<keyword evidence="1" id="KW-1133">Transmembrane helix</keyword>
<evidence type="ECO:0000256" key="1">
    <source>
        <dbReference type="SAM" id="Phobius"/>
    </source>
</evidence>
<feature type="transmembrane region" description="Helical" evidence="1">
    <location>
        <begin position="170"/>
        <end position="188"/>
    </location>
</feature>
<dbReference type="GO" id="GO:0005886">
    <property type="term" value="C:plasma membrane"/>
    <property type="evidence" value="ECO:0007669"/>
    <property type="project" value="TreeGrafter"/>
</dbReference>
<dbReference type="AlphaFoldDB" id="A0A848LP50"/>
<feature type="transmembrane region" description="Helical" evidence="1">
    <location>
        <begin position="43"/>
        <end position="61"/>
    </location>
</feature>
<organism evidence="2 3">
    <name type="scientific">Pyxidicoccus fallax</name>
    <dbReference type="NCBI Taxonomy" id="394095"/>
    <lineage>
        <taxon>Bacteria</taxon>
        <taxon>Pseudomonadati</taxon>
        <taxon>Myxococcota</taxon>
        <taxon>Myxococcia</taxon>
        <taxon>Myxococcales</taxon>
        <taxon>Cystobacterineae</taxon>
        <taxon>Myxococcaceae</taxon>
        <taxon>Pyxidicoccus</taxon>
    </lineage>
</organism>
<name>A0A848LP50_9BACT</name>
<dbReference type="InterPro" id="IPR016833">
    <property type="entry name" value="Put_Na-Bile_cotransptr"/>
</dbReference>
<dbReference type="PANTHER" id="PTHR18640:SF5">
    <property type="entry name" value="SODIUM_BILE ACID COTRANSPORTER 7"/>
    <property type="match status" value="1"/>
</dbReference>
<accession>A0A848LP50</accession>
<dbReference type="Proteomes" id="UP000518300">
    <property type="component" value="Unassembled WGS sequence"/>
</dbReference>
<reference evidence="2 3" key="1">
    <citation type="submission" date="2020-04" db="EMBL/GenBank/DDBJ databases">
        <title>Draft genome of Pyxidicoccus fallax type strain.</title>
        <authorList>
            <person name="Whitworth D.E."/>
        </authorList>
    </citation>
    <scope>NUCLEOTIDE SEQUENCE [LARGE SCALE GENOMIC DNA]</scope>
    <source>
        <strain evidence="2 3">DSM 14698</strain>
    </source>
</reference>
<feature type="transmembrane region" description="Helical" evidence="1">
    <location>
        <begin position="234"/>
        <end position="253"/>
    </location>
</feature>
<comment type="caution">
    <text evidence="2">The sequence shown here is derived from an EMBL/GenBank/DDBJ whole genome shotgun (WGS) entry which is preliminary data.</text>
</comment>